<dbReference type="PANTHER" id="PTHR10655:SF17">
    <property type="entry name" value="LYSOPHOSPHOLIPASE-LIKE PROTEIN 1"/>
    <property type="match status" value="1"/>
</dbReference>
<dbReference type="EMBL" id="CP003804">
    <property type="protein sequence ID" value="AGF47891.1"/>
    <property type="molecule type" value="Genomic_DNA"/>
</dbReference>
<organism evidence="4 5">
    <name type="scientific">Candidatus Kinetoplastidibacterium crithidiae TCC036E</name>
    <dbReference type="NCBI Taxonomy" id="1208918"/>
    <lineage>
        <taxon>Bacteria</taxon>
        <taxon>Pseudomonadati</taxon>
        <taxon>Pseudomonadota</taxon>
        <taxon>Betaproteobacteria</taxon>
        <taxon>Candidatus Kinetoplastidibacterium</taxon>
    </lineage>
</organism>
<feature type="domain" description="Phospholipase/carboxylesterase/thioesterase" evidence="3">
    <location>
        <begin position="11"/>
        <end position="216"/>
    </location>
</feature>
<dbReference type="PATRIC" id="fig|1208918.3.peg.591"/>
<dbReference type="InterPro" id="IPR050565">
    <property type="entry name" value="LYPA1-2/EST-like"/>
</dbReference>
<proteinExistence type="inferred from homology"/>
<accession>M1LUW7</accession>
<dbReference type="HOGENOM" id="CLU_049413_3_2_4"/>
<reference evidence="4 5" key="1">
    <citation type="journal article" date="2013" name="Genome Biol. Evol.">
        <title>Genome evolution and phylogenomic analysis of candidatus kinetoplastibacterium, the betaproteobacterial endosymbionts of strigomonas and angomonas.</title>
        <authorList>
            <person name="Alves J.M."/>
            <person name="Serrano M.G."/>
            <person name="Maia da Silva F."/>
            <person name="Voegtly L.J."/>
            <person name="Matveyev A.V."/>
            <person name="Teixeira M.M."/>
            <person name="Camargo E.P."/>
            <person name="Buck G.A."/>
        </authorList>
    </citation>
    <scope>NUCLEOTIDE SEQUENCE [LARGE SCALE GENOMIC DNA]</scope>
    <source>
        <strain evidence="4 5">TCC036E</strain>
    </source>
</reference>
<dbReference type="Gene3D" id="3.40.50.1820">
    <property type="entry name" value="alpha/beta hydrolase"/>
    <property type="match status" value="1"/>
</dbReference>
<dbReference type="GO" id="GO:0016787">
    <property type="term" value="F:hydrolase activity"/>
    <property type="evidence" value="ECO:0007669"/>
    <property type="project" value="UniProtKB-KW"/>
</dbReference>
<dbReference type="Pfam" id="PF02230">
    <property type="entry name" value="Abhydrolase_2"/>
    <property type="match status" value="1"/>
</dbReference>
<sequence>MNINTVDITTHENPTHTIIWLHGLGADSTDSFQLLNYLNITELKLRFVCPDAKKRIITINNNSIMRAWYDIKSNDLSENIDISGIQDSANIIRHLIKKEISQGIRSENIILGGFSQGSVISLYTAMNLSVKIAGVVCLSGYLPDIKNEITNIFNANKNTPFFIAHGLFDEIIPINKFYTCISELKKNGYYLITKKEYTHGHNVNEEELQDIRSFITNIVNNNLLF</sequence>
<keyword evidence="2" id="KW-0378">Hydrolase</keyword>
<evidence type="ECO:0000256" key="2">
    <source>
        <dbReference type="ARBA" id="ARBA00022801"/>
    </source>
</evidence>
<dbReference type="AlphaFoldDB" id="M1LUW7"/>
<dbReference type="Proteomes" id="UP000011686">
    <property type="component" value="Chromosome"/>
</dbReference>
<protein>
    <submittedName>
        <fullName evidence="4">Phospholipase/carboxylesterase</fullName>
    </submittedName>
</protein>
<dbReference type="InterPro" id="IPR003140">
    <property type="entry name" value="PLipase/COase/thioEstase"/>
</dbReference>
<dbReference type="SUPFAM" id="SSF53474">
    <property type="entry name" value="alpha/beta-Hydrolases"/>
    <property type="match status" value="1"/>
</dbReference>
<evidence type="ECO:0000313" key="4">
    <source>
        <dbReference type="EMBL" id="AGF47891.1"/>
    </source>
</evidence>
<evidence type="ECO:0000313" key="5">
    <source>
        <dbReference type="Proteomes" id="UP000011686"/>
    </source>
</evidence>
<dbReference type="eggNOG" id="COG0400">
    <property type="taxonomic scope" value="Bacteria"/>
</dbReference>
<dbReference type="RefSeq" id="WP_015238709.1">
    <property type="nucleotide sequence ID" value="NC_020283.1"/>
</dbReference>
<evidence type="ECO:0000259" key="3">
    <source>
        <dbReference type="Pfam" id="PF02230"/>
    </source>
</evidence>
<gene>
    <name evidence="4" type="ORF">CDEE_0042</name>
</gene>
<name>M1LUW7_9PROT</name>
<evidence type="ECO:0000256" key="1">
    <source>
        <dbReference type="ARBA" id="ARBA00006499"/>
    </source>
</evidence>
<dbReference type="PANTHER" id="PTHR10655">
    <property type="entry name" value="LYSOPHOSPHOLIPASE-RELATED"/>
    <property type="match status" value="1"/>
</dbReference>
<dbReference type="KEGG" id="kct:CDEE_0042"/>
<dbReference type="InterPro" id="IPR029058">
    <property type="entry name" value="AB_hydrolase_fold"/>
</dbReference>
<comment type="similarity">
    <text evidence="1">Belongs to the AB hydrolase superfamily. AB hydrolase 2 family.</text>
</comment>
<keyword evidence="5" id="KW-1185">Reference proteome</keyword>